<organism evidence="1 2">
    <name type="scientific">Acrobeloides nanus</name>
    <dbReference type="NCBI Taxonomy" id="290746"/>
    <lineage>
        <taxon>Eukaryota</taxon>
        <taxon>Metazoa</taxon>
        <taxon>Ecdysozoa</taxon>
        <taxon>Nematoda</taxon>
        <taxon>Chromadorea</taxon>
        <taxon>Rhabditida</taxon>
        <taxon>Tylenchina</taxon>
        <taxon>Cephalobomorpha</taxon>
        <taxon>Cephaloboidea</taxon>
        <taxon>Cephalobidae</taxon>
        <taxon>Acrobeloides</taxon>
    </lineage>
</organism>
<reference evidence="2" key="1">
    <citation type="submission" date="2022-11" db="UniProtKB">
        <authorList>
            <consortium name="WormBaseParasite"/>
        </authorList>
    </citation>
    <scope>IDENTIFICATION</scope>
</reference>
<dbReference type="WBParaSite" id="ACRNAN_scaffold22969.g25587.t1">
    <property type="protein sequence ID" value="ACRNAN_scaffold22969.g25587.t1"/>
    <property type="gene ID" value="ACRNAN_scaffold22969.g25587"/>
</dbReference>
<sequence>MPTGVSRIYQSEMRGFRIRNSEPTQLTIEWTTEVLLPNIPNNSLILLDSWGGFKKAMALPKIEEKGFRVEVIPPKTTWKIQPLDVFFNRQFK</sequence>
<evidence type="ECO:0000313" key="1">
    <source>
        <dbReference type="Proteomes" id="UP000887540"/>
    </source>
</evidence>
<proteinExistence type="predicted"/>
<name>A0A914DE46_9BILA</name>
<keyword evidence="1" id="KW-1185">Reference proteome</keyword>
<accession>A0A914DE46</accession>
<evidence type="ECO:0000313" key="2">
    <source>
        <dbReference type="WBParaSite" id="ACRNAN_scaffold22969.g25587.t1"/>
    </source>
</evidence>
<dbReference type="Proteomes" id="UP000887540">
    <property type="component" value="Unplaced"/>
</dbReference>
<protein>
    <submittedName>
        <fullName evidence="2">DDE-1 domain-containing protein</fullName>
    </submittedName>
</protein>
<dbReference type="AlphaFoldDB" id="A0A914DE46"/>